<evidence type="ECO:0000256" key="3">
    <source>
        <dbReference type="ARBA" id="ARBA00022692"/>
    </source>
</evidence>
<evidence type="ECO:0000256" key="5">
    <source>
        <dbReference type="ARBA" id="ARBA00023136"/>
    </source>
</evidence>
<dbReference type="Proteomes" id="UP000607653">
    <property type="component" value="Unassembled WGS sequence"/>
</dbReference>
<keyword evidence="3" id="KW-0812">Transmembrane</keyword>
<dbReference type="PANTHER" id="PTHR31113">
    <property type="entry name" value="UPF0496 PROTEIN 3-RELATED"/>
    <property type="match status" value="1"/>
</dbReference>
<evidence type="ECO:0000256" key="4">
    <source>
        <dbReference type="ARBA" id="ARBA00022989"/>
    </source>
</evidence>
<comment type="similarity">
    <text evidence="2">Belongs to the UPF0496 family.</text>
</comment>
<dbReference type="Pfam" id="PF05055">
    <property type="entry name" value="DUF677"/>
    <property type="match status" value="1"/>
</dbReference>
<proteinExistence type="inferred from homology"/>
<keyword evidence="5" id="KW-0472">Membrane</keyword>
<evidence type="ECO:0000313" key="7">
    <source>
        <dbReference type="Proteomes" id="UP000607653"/>
    </source>
</evidence>
<evidence type="ECO:0000313" key="6">
    <source>
        <dbReference type="EMBL" id="DAD30044.1"/>
    </source>
</evidence>
<name>A0A822Y7P2_NELNU</name>
<dbReference type="InterPro" id="IPR007749">
    <property type="entry name" value="DUF677"/>
</dbReference>
<reference evidence="6 7" key="1">
    <citation type="journal article" date="2020" name="Mol. Biol. Evol.">
        <title>Distinct Expression and Methylation Patterns for Genes with Different Fates following a Single Whole-Genome Duplication in Flowering Plants.</title>
        <authorList>
            <person name="Shi T."/>
            <person name="Rahmani R.S."/>
            <person name="Gugger P.F."/>
            <person name="Wang M."/>
            <person name="Li H."/>
            <person name="Zhang Y."/>
            <person name="Li Z."/>
            <person name="Wang Q."/>
            <person name="Van de Peer Y."/>
            <person name="Marchal K."/>
            <person name="Chen J."/>
        </authorList>
    </citation>
    <scope>NUCLEOTIDE SEQUENCE [LARGE SCALE GENOMIC DNA]</scope>
    <source>
        <tissue evidence="6">Leaf</tissue>
    </source>
</reference>
<dbReference type="PANTHER" id="PTHR31113:SF3">
    <property type="entry name" value="UPF0496 PROTEIN 1"/>
    <property type="match status" value="1"/>
</dbReference>
<gene>
    <name evidence="6" type="ORF">HUJ06_031512</name>
</gene>
<sequence>MAASPLMQNADFALREEDAVKSGIEEIKKKLGIFVKSIEDLGEHADKCSRDIRRARTVVLQRIIKNPSN</sequence>
<accession>A0A822Y7P2</accession>
<keyword evidence="7" id="KW-1185">Reference proteome</keyword>
<evidence type="ECO:0000256" key="2">
    <source>
        <dbReference type="ARBA" id="ARBA00009074"/>
    </source>
</evidence>
<comment type="caution">
    <text evidence="6">The sequence shown here is derived from an EMBL/GenBank/DDBJ whole genome shotgun (WGS) entry which is preliminary data.</text>
</comment>
<organism evidence="6 7">
    <name type="scientific">Nelumbo nucifera</name>
    <name type="common">Sacred lotus</name>
    <dbReference type="NCBI Taxonomy" id="4432"/>
    <lineage>
        <taxon>Eukaryota</taxon>
        <taxon>Viridiplantae</taxon>
        <taxon>Streptophyta</taxon>
        <taxon>Embryophyta</taxon>
        <taxon>Tracheophyta</taxon>
        <taxon>Spermatophyta</taxon>
        <taxon>Magnoliopsida</taxon>
        <taxon>Proteales</taxon>
        <taxon>Nelumbonaceae</taxon>
        <taxon>Nelumbo</taxon>
    </lineage>
</organism>
<protein>
    <submittedName>
        <fullName evidence="6">Uncharacterized protein</fullName>
    </submittedName>
</protein>
<dbReference type="AlphaFoldDB" id="A0A822Y7P2"/>
<comment type="subcellular location">
    <subcellularLocation>
        <location evidence="1">Membrane</location>
    </subcellularLocation>
</comment>
<evidence type="ECO:0000256" key="1">
    <source>
        <dbReference type="ARBA" id="ARBA00004370"/>
    </source>
</evidence>
<dbReference type="EMBL" id="DUZY01000002">
    <property type="protein sequence ID" value="DAD30044.1"/>
    <property type="molecule type" value="Genomic_DNA"/>
</dbReference>
<dbReference type="GO" id="GO:0016020">
    <property type="term" value="C:membrane"/>
    <property type="evidence" value="ECO:0007669"/>
    <property type="project" value="UniProtKB-SubCell"/>
</dbReference>
<keyword evidence="4" id="KW-1133">Transmembrane helix</keyword>